<feature type="region of interest" description="Disordered" evidence="1">
    <location>
        <begin position="83"/>
        <end position="106"/>
    </location>
</feature>
<reference evidence="2 3" key="1">
    <citation type="submission" date="2024-06" db="EMBL/GenBank/DDBJ databases">
        <title>The Natural Products Discovery Center: Release of the First 8490 Sequenced Strains for Exploring Actinobacteria Biosynthetic Diversity.</title>
        <authorList>
            <person name="Kalkreuter E."/>
            <person name="Kautsar S.A."/>
            <person name="Yang D."/>
            <person name="Bader C.D."/>
            <person name="Teijaro C.N."/>
            <person name="Fluegel L."/>
            <person name="Davis C.M."/>
            <person name="Simpson J.R."/>
            <person name="Lauterbach L."/>
            <person name="Steele A.D."/>
            <person name="Gui C."/>
            <person name="Meng S."/>
            <person name="Li G."/>
            <person name="Viehrig K."/>
            <person name="Ye F."/>
            <person name="Su P."/>
            <person name="Kiefer A.F."/>
            <person name="Nichols A."/>
            <person name="Cepeda A.J."/>
            <person name="Yan W."/>
            <person name="Fan B."/>
            <person name="Jiang Y."/>
            <person name="Adhikari A."/>
            <person name="Zheng C.-J."/>
            <person name="Schuster L."/>
            <person name="Cowan T.M."/>
            <person name="Smanski M.J."/>
            <person name="Chevrette M.G."/>
            <person name="De Carvalho L.P.S."/>
            <person name="Shen B."/>
        </authorList>
    </citation>
    <scope>NUCLEOTIDE SEQUENCE [LARGE SCALE GENOMIC DNA]</scope>
    <source>
        <strain evidence="2 3">NPDC006434</strain>
    </source>
</reference>
<name>A0ABV2UZD1_9ACTN</name>
<accession>A0ABV2UZD1</accession>
<dbReference type="EMBL" id="JBEXPZ010000025">
    <property type="protein sequence ID" value="MET9846914.1"/>
    <property type="molecule type" value="Genomic_DNA"/>
</dbReference>
<dbReference type="SUPFAM" id="SSF49742">
    <property type="entry name" value="PHM/PNGase F"/>
    <property type="match status" value="1"/>
</dbReference>
<evidence type="ECO:0000313" key="2">
    <source>
        <dbReference type="EMBL" id="MET9846914.1"/>
    </source>
</evidence>
<dbReference type="RefSeq" id="WP_355398166.1">
    <property type="nucleotide sequence ID" value="NZ_JBEXPZ010000025.1"/>
</dbReference>
<protein>
    <submittedName>
        <fullName evidence="2">Uncharacterized protein</fullName>
    </submittedName>
</protein>
<sequence>MIDPGLTETAFLTGTQFAPENVAIAHHADVYGVPPGGAAAVREQDARTPGLGWQCSGVAGAEVEAGDAAWADTWARLVTTKGRTEASRRRMPYGYHTTQTPEERLT</sequence>
<gene>
    <name evidence="2" type="ORF">ABZZ21_20575</name>
</gene>
<keyword evidence="3" id="KW-1185">Reference proteome</keyword>
<proteinExistence type="predicted"/>
<evidence type="ECO:0000313" key="3">
    <source>
        <dbReference type="Proteomes" id="UP001550210"/>
    </source>
</evidence>
<comment type="caution">
    <text evidence="2">The sequence shown here is derived from an EMBL/GenBank/DDBJ whole genome shotgun (WGS) entry which is preliminary data.</text>
</comment>
<dbReference type="Proteomes" id="UP001550210">
    <property type="component" value="Unassembled WGS sequence"/>
</dbReference>
<organism evidence="2 3">
    <name type="scientific">Streptomyces ossamyceticus</name>
    <dbReference type="NCBI Taxonomy" id="249581"/>
    <lineage>
        <taxon>Bacteria</taxon>
        <taxon>Bacillati</taxon>
        <taxon>Actinomycetota</taxon>
        <taxon>Actinomycetes</taxon>
        <taxon>Kitasatosporales</taxon>
        <taxon>Streptomycetaceae</taxon>
        <taxon>Streptomyces</taxon>
    </lineage>
</organism>
<evidence type="ECO:0000256" key="1">
    <source>
        <dbReference type="SAM" id="MobiDB-lite"/>
    </source>
</evidence>
<dbReference type="InterPro" id="IPR008977">
    <property type="entry name" value="PHM/PNGase_F_dom_sf"/>
</dbReference>